<gene>
    <name evidence="11" type="ORF">WJX74_000510</name>
</gene>
<dbReference type="InterPro" id="IPR032860">
    <property type="entry name" value="ALKBH5"/>
</dbReference>
<feature type="region of interest" description="Disordered" evidence="9">
    <location>
        <begin position="327"/>
        <end position="366"/>
    </location>
</feature>
<evidence type="ECO:0000256" key="9">
    <source>
        <dbReference type="SAM" id="MobiDB-lite"/>
    </source>
</evidence>
<feature type="region of interest" description="Disordered" evidence="9">
    <location>
        <begin position="91"/>
        <end position="127"/>
    </location>
</feature>
<comment type="caution">
    <text evidence="11">The sequence shown here is derived from an EMBL/GenBank/DDBJ whole genome shotgun (WGS) entry which is preliminary data.</text>
</comment>
<evidence type="ECO:0000313" key="11">
    <source>
        <dbReference type="EMBL" id="KAK9833612.1"/>
    </source>
</evidence>
<name>A0AAW1RK31_9CHLO</name>
<feature type="compositionally biased region" description="Polar residues" evidence="9">
    <location>
        <begin position="2174"/>
        <end position="2206"/>
    </location>
</feature>
<dbReference type="PANTHER" id="PTHR32074">
    <property type="entry name" value="RNA DEMETHYLASE ALKBH5"/>
    <property type="match status" value="1"/>
</dbReference>
<evidence type="ECO:0000256" key="6">
    <source>
        <dbReference type="ARBA" id="ARBA00022964"/>
    </source>
</evidence>
<feature type="domain" description="Zinc finger PHD-type" evidence="10">
    <location>
        <begin position="2774"/>
        <end position="2819"/>
    </location>
</feature>
<dbReference type="CDD" id="cd15566">
    <property type="entry name" value="PHD3_NSD"/>
    <property type="match status" value="1"/>
</dbReference>
<dbReference type="GO" id="GO:0005634">
    <property type="term" value="C:nucleus"/>
    <property type="evidence" value="ECO:0007669"/>
    <property type="project" value="TreeGrafter"/>
</dbReference>
<proteinExistence type="inferred from homology"/>
<dbReference type="Pfam" id="PF22908">
    <property type="entry name" value="PHD_NSD"/>
    <property type="match status" value="1"/>
</dbReference>
<evidence type="ECO:0000256" key="8">
    <source>
        <dbReference type="ARBA" id="ARBA00023004"/>
    </source>
</evidence>
<keyword evidence="4" id="KW-0863">Zinc-finger</keyword>
<dbReference type="InterPro" id="IPR055197">
    <property type="entry name" value="PHDvar_NSD"/>
</dbReference>
<evidence type="ECO:0000256" key="7">
    <source>
        <dbReference type="ARBA" id="ARBA00023002"/>
    </source>
</evidence>
<feature type="region of interest" description="Disordered" evidence="9">
    <location>
        <begin position="2391"/>
        <end position="2468"/>
    </location>
</feature>
<evidence type="ECO:0000256" key="2">
    <source>
        <dbReference type="ARBA" id="ARBA00022723"/>
    </source>
</evidence>
<evidence type="ECO:0000259" key="10">
    <source>
        <dbReference type="SMART" id="SM00249"/>
    </source>
</evidence>
<feature type="region of interest" description="Disordered" evidence="9">
    <location>
        <begin position="1282"/>
        <end position="1315"/>
    </location>
</feature>
<keyword evidence="8" id="KW-0408">Iron</keyword>
<dbReference type="SUPFAM" id="SSF51197">
    <property type="entry name" value="Clavaminate synthase-like"/>
    <property type="match status" value="1"/>
</dbReference>
<feature type="region of interest" description="Disordered" evidence="9">
    <location>
        <begin position="1980"/>
        <end position="2012"/>
    </location>
</feature>
<dbReference type="Pfam" id="PF23004">
    <property type="entry name" value="PHDvar_NSD"/>
    <property type="match status" value="1"/>
</dbReference>
<protein>
    <recommendedName>
        <fullName evidence="10">Zinc finger PHD-type domain-containing protein</fullName>
    </recommendedName>
</protein>
<dbReference type="GO" id="GO:0006338">
    <property type="term" value="P:chromatin remodeling"/>
    <property type="evidence" value="ECO:0007669"/>
    <property type="project" value="UniProtKB-ARBA"/>
</dbReference>
<feature type="region of interest" description="Disordered" evidence="9">
    <location>
        <begin position="2154"/>
        <end position="2206"/>
    </location>
</feature>
<dbReference type="InterPro" id="IPR055198">
    <property type="entry name" value="NSD_PHD"/>
</dbReference>
<evidence type="ECO:0000256" key="4">
    <source>
        <dbReference type="ARBA" id="ARBA00022771"/>
    </source>
</evidence>
<feature type="region of interest" description="Disordered" evidence="9">
    <location>
        <begin position="1214"/>
        <end position="1233"/>
    </location>
</feature>
<evidence type="ECO:0000256" key="5">
    <source>
        <dbReference type="ARBA" id="ARBA00022833"/>
    </source>
</evidence>
<dbReference type="Proteomes" id="UP001438707">
    <property type="component" value="Unassembled WGS sequence"/>
</dbReference>
<dbReference type="GO" id="GO:0035515">
    <property type="term" value="F:oxidative RNA demethylase activity"/>
    <property type="evidence" value="ECO:0007669"/>
    <property type="project" value="InterPro"/>
</dbReference>
<feature type="domain" description="Zinc finger PHD-type" evidence="10">
    <location>
        <begin position="2721"/>
        <end position="2773"/>
    </location>
</feature>
<sequence length="2819" mass="297792">MTRKRKLPEALSDFVTSFGKVETRQAPETTLSKPLPKITLNGRKALVSARNALSASRLALHDRPDRFRDMDAKIAPVVAAKTDPGSLARVACRSTSRQHQPPQRFRTEKASTEPTDGPQREHHQRQCSFKPLSRGAHASEVGQFPQCQRASQRLQMRPRRMYAAAGSMPEDVSCSQGHLRRSTRERRPVQLDLPGEQPAACVKSSDAGSAGAMWFSLRRDAPGQPSQAVKGSSLPPLPKIVIRRASCQLPSQLPTESRPPCRVQDLHDLAAAVVSPPDRNGMADASPSQPSLSISDADLVQASGVARSPAVPAAAEKLPPRLPVDQTHAANQQAPSPATSCTSTPDNQESDMHEPQQPVQSAAISSEAFARSSASCSLDMNAAQQQHIGWQSGVQWAAGLQSPRVKPMKRAYRRRLKLGLPSPDLLTTGRKARCGSRTRHMPRRMELDMASQEELAELDQGEAAELDWALADTGEVAGIDLNLHGRAAAKEVAGVRDMMARVSTQQQAAVWQHGRRRILRNLLKRLTSSMAARPFHPQPQAKPTAGVSYLVASASRQEGAPGGPPLLPHLVIRPPNLTPAKGPVVDHMLHFIVEQATAAVILPLRDDACIKQFLLDPPARTGMLGCLGGCLRMIQGAKALASLLTDKVMVCLMYCWTAQEGLQACSSSPEAASGRSWWQSNVQLGVAVRKGVGGTCPARAAARNLAHCGLLELLLDPPPMPSWHATAPPVAAEASPAPVRPSPITPSMRNAPVHTMGSRLQSSTSAQLPLAATELPASGIITQTAIDPNSHFNLPSGPLATDAATAKPSFTCCTAGFTSAAVPSLCSPGLLDEQAASSCIQPPLGGACVPSSSQKPSQSADHVTTLEHICSTGADQLTTTGPATLEAQHTNPAAQSLSAGQTLTIVSPDPASFQLEGLCDPTWAPHIVLSFPDSKMCGIDQTASAPAGSCSSLAHAGDIMPQSSHAKPSEMDHLPMSTCNEASAALRPSACPAADTLTVPAQCPPGMAARPSNDDANVAAAWNAPTAADPTGQGNLDTEEPADEWDADELMREAQAVETADHVASSVVSAPSSHPRLKLYTLSCRLEMYIAEQTWHSCPRGMKDTFTGVMAGLERYLAVELSRHSQDALAGYVHQLNEAVEPMLGAPPSCSLQNLHVQVPGSALSLDKQLQTGNVQPDPAALLPSSQGPRAERLTQGTSEDQGLRTQAVQPPLGSLQACRSSASQAPVREPTAAVSVAQTNGVRAQDVSASSSRSLTEGMALQEGLLGSTVNFPADPCLPSSGHCSHQHDTSLGPCSSAGLPAEVESAPDPYAGPQADQRFVVSGRDRLGSYGCAPEHTAAAAASADSSVPGPEGNRDPARELAEAAGAAVAAEASERAAAGPFPWPLYLIGTRDCFTNHLIPITEQVLMNGCQAIKTTYFFRPGEAPENYGQICNASTANQPLLPAVHHELLQPGAESRLGSAVAAPQQDAPAAGSAGSWAEEPMRIRAPGCTAGTKGPAASPIIDVLSEMDVTAEARCDAACVPRTPTTHSMQLAGVKATETPTRLTNDKNCTASAMPAAQGLSEESSNPNDCASPGPPEECRLRGRQHKSSLAEAEPSQSSSPGLLPVGITTYTGIFSEGALEEMERGADAVDAKARAGKLPAECWHTTLGRGGLPRRTKFFFGARYLWTRDQLASAAASHARGIRADVPPPPSWIQGHVEQALVQADLVKPGFFNSWALNLYHDGSEGIQSHYDDPDRFEQPIYSLRLFSDSRLSFGTQLYGYTNGAFCIDMPRGCVTVMERGGYAANGIKHCVRPVDMTGKSAGLILRRMNAAALAEARCLLVEQVTQGLARLSLLQSLGMLPGDADPRPNAEATIEQDIRKVLDGCIRSLEPRRGRGRARGPDDGPILKVMDRMLHKVERLVVKEQRQAQEVTDVLDRMVMRVHCSQEADRLQVQQVMDRIVGRVCGDRHPQQLGSAVAEGHVIHKRKKALLDDLSGGGSKRLKQQHTGTSQHTAHWPKSQKLPRLQPANANPAAMESQHLASLLASLPVQLTRALPGIIQQAVHMTCKPGRRPAGSNSALVQHSEVLSQDLTWQPLQPTVAAADDARYQHANQPDMACCPPSAAEPAYGAAQNPVLQTAQHNAGTADFAGDQKVIQTVESSQPHLLSAVQHARGSSQPQLVLPAEQTAASAGSARHQNAAQHTEQRHYTQPSQSTKTSLQDLMLSQDCPPLGSTPSMCCSSPVGLCLFSRATAFPEMRALAPFVPVSMQPPNASTLLGSFPSAAHPTRGIGQQSSVASTLHEASPSGASFHTSMGQANPGGCPVALKQEPAVAPAMGNTVGHGRMAGNMAVTHALRTPEVAACVLQLLQPHLPLLSAEGSGGCLSSAALVGLLQQLAQGGRLHPPLQQASYAPDHHQQSSGSDMHLHGLPIQSTALHQHHQGSASIPANHHHHHHHHQVSTPPGFASWSSPNIANSVAQGTSPLPLNGGSFSIGSSPQPLRSPGRKVSVLDRLATSSRPGRCPNALQATSLPAYLALSSGAAVDIFQHHAQDGAPSSIPEQVVPSLLHRLAPSAVEGHSQDAQQAASASKGLPLVARPLAEASQQYAWEACPSVDLALKTRPPADRMQQQQQQQHAWEGAAYGPPAHLLHSSHAVPPAAWIALGQLHARAGVRATLSSAPLAVCASCYSPGGDLSGQLWSCSGPCRSTFHGGCQMQNGHPAAPLCGACSTGRHSCGLCGRQGNDVDPVFKCSMKACGRHYHTACAAACPLTHFANGNLRFRCPVHYCAACGTSGDSVPMCQCTCCPHGFHVRCKPKTALVLTRKLILCPNHH</sequence>
<dbReference type="GO" id="GO:0006406">
    <property type="term" value="P:mRNA export from nucleus"/>
    <property type="evidence" value="ECO:0007669"/>
    <property type="project" value="TreeGrafter"/>
</dbReference>
<organism evidence="11 12">
    <name type="scientific">Apatococcus lobatus</name>
    <dbReference type="NCBI Taxonomy" id="904363"/>
    <lineage>
        <taxon>Eukaryota</taxon>
        <taxon>Viridiplantae</taxon>
        <taxon>Chlorophyta</taxon>
        <taxon>core chlorophytes</taxon>
        <taxon>Trebouxiophyceae</taxon>
        <taxon>Chlorellales</taxon>
        <taxon>Chlorellaceae</taxon>
        <taxon>Apatococcus</taxon>
    </lineage>
</organism>
<dbReference type="Gene3D" id="2.60.120.590">
    <property type="entry name" value="Alpha-ketoglutarate-dependent dioxygenase AlkB-like"/>
    <property type="match status" value="1"/>
</dbReference>
<keyword evidence="12" id="KW-1185">Reference proteome</keyword>
<feature type="region of interest" description="Disordered" evidence="9">
    <location>
        <begin position="164"/>
        <end position="191"/>
    </location>
</feature>
<feature type="compositionally biased region" description="Basic residues" evidence="9">
    <location>
        <begin position="2436"/>
        <end position="2445"/>
    </location>
</feature>
<dbReference type="InterPro" id="IPR001965">
    <property type="entry name" value="Znf_PHD"/>
</dbReference>
<dbReference type="GO" id="GO:0006397">
    <property type="term" value="P:mRNA processing"/>
    <property type="evidence" value="ECO:0007669"/>
    <property type="project" value="InterPro"/>
</dbReference>
<feature type="compositionally biased region" description="Polar residues" evidence="9">
    <location>
        <begin position="328"/>
        <end position="347"/>
    </location>
</feature>
<dbReference type="GO" id="GO:0008270">
    <property type="term" value="F:zinc ion binding"/>
    <property type="evidence" value="ECO:0007669"/>
    <property type="project" value="UniProtKB-KW"/>
</dbReference>
<accession>A0AAW1RK31</accession>
<keyword evidence="5" id="KW-0862">Zinc</keyword>
<dbReference type="InterPro" id="IPR037151">
    <property type="entry name" value="AlkB-like_sf"/>
</dbReference>
<keyword evidence="6" id="KW-0223">Dioxygenase</keyword>
<evidence type="ECO:0000313" key="12">
    <source>
        <dbReference type="Proteomes" id="UP001438707"/>
    </source>
</evidence>
<dbReference type="SMART" id="SM00249">
    <property type="entry name" value="PHD"/>
    <property type="match status" value="2"/>
</dbReference>
<keyword evidence="7" id="KW-0560">Oxidoreductase</keyword>
<feature type="compositionally biased region" description="Polar residues" evidence="9">
    <location>
        <begin position="2418"/>
        <end position="2433"/>
    </location>
</feature>
<keyword evidence="2" id="KW-0479">Metal-binding</keyword>
<evidence type="ECO:0000256" key="1">
    <source>
        <dbReference type="ARBA" id="ARBA00007879"/>
    </source>
</evidence>
<keyword evidence="3" id="KW-0677">Repeat</keyword>
<dbReference type="PANTHER" id="PTHR32074:SF2">
    <property type="entry name" value="RNA DEMETHYLASE ALKBH5"/>
    <property type="match status" value="1"/>
</dbReference>
<feature type="region of interest" description="Disordered" evidence="9">
    <location>
        <begin position="1559"/>
        <end position="1609"/>
    </location>
</feature>
<feature type="region of interest" description="Disordered" evidence="9">
    <location>
        <begin position="1174"/>
        <end position="1203"/>
    </location>
</feature>
<comment type="similarity">
    <text evidence="1">Belongs to the alkB family.</text>
</comment>
<reference evidence="11 12" key="1">
    <citation type="journal article" date="2024" name="Nat. Commun.">
        <title>Phylogenomics reveals the evolutionary origins of lichenization in chlorophyte algae.</title>
        <authorList>
            <person name="Puginier C."/>
            <person name="Libourel C."/>
            <person name="Otte J."/>
            <person name="Skaloud P."/>
            <person name="Haon M."/>
            <person name="Grisel S."/>
            <person name="Petersen M."/>
            <person name="Berrin J.G."/>
            <person name="Delaux P.M."/>
            <person name="Dal Grande F."/>
            <person name="Keller J."/>
        </authorList>
    </citation>
    <scope>NUCLEOTIDE SEQUENCE [LARGE SCALE GENOMIC DNA]</scope>
    <source>
        <strain evidence="11 12">SAG 2145</strain>
    </source>
</reference>
<feature type="compositionally biased region" description="Polar residues" evidence="9">
    <location>
        <begin position="2454"/>
        <end position="2468"/>
    </location>
</feature>
<dbReference type="CDD" id="cd15565">
    <property type="entry name" value="PHD2_NSD"/>
    <property type="match status" value="1"/>
</dbReference>
<evidence type="ECO:0000256" key="3">
    <source>
        <dbReference type="ARBA" id="ARBA00022737"/>
    </source>
</evidence>
<dbReference type="EMBL" id="JALJOS010000010">
    <property type="protein sequence ID" value="KAK9833612.1"/>
    <property type="molecule type" value="Genomic_DNA"/>
</dbReference>